<protein>
    <recommendedName>
        <fullName evidence="7">Protein-L-isoaspartate O-methyltransferase</fullName>
        <ecNumber evidence="7">2.1.1.77</ecNumber>
    </recommendedName>
    <alternativeName>
        <fullName evidence="7">L-isoaspartyl protein carboxyl methyltransferase</fullName>
    </alternativeName>
    <alternativeName>
        <fullName evidence="7">Protein L-isoaspartyl methyltransferase</fullName>
    </alternativeName>
    <alternativeName>
        <fullName evidence="7">Protein-beta-aspartate methyltransferase</fullName>
        <shortName evidence="7">PIMT</shortName>
    </alternativeName>
</protein>
<dbReference type="Gene3D" id="3.40.50.150">
    <property type="entry name" value="Vaccinia Virus protein VP39"/>
    <property type="match status" value="1"/>
</dbReference>
<dbReference type="STRING" id="870908.SAMN04488044_0548"/>
<reference evidence="9" key="1">
    <citation type="submission" date="2016-11" db="EMBL/GenBank/DDBJ databases">
        <authorList>
            <person name="Varghese N."/>
            <person name="Submissions S."/>
        </authorList>
    </citation>
    <scope>NUCLEOTIDE SEQUENCE [LARGE SCALE GENOMIC DNA]</scope>
    <source>
        <strain evidence="9">DSM 28223</strain>
    </source>
</reference>
<keyword evidence="4 7" id="KW-0489">Methyltransferase</keyword>
<evidence type="ECO:0000256" key="4">
    <source>
        <dbReference type="ARBA" id="ARBA00022603"/>
    </source>
</evidence>
<dbReference type="HAMAP" id="MF_00090">
    <property type="entry name" value="PIMT"/>
    <property type="match status" value="1"/>
</dbReference>
<comment type="subcellular location">
    <subcellularLocation>
        <location evidence="1 7">Cytoplasm</location>
    </subcellularLocation>
</comment>
<accession>A0A1M5J6J4</accession>
<dbReference type="AlphaFoldDB" id="A0A1M5J6J4"/>
<dbReference type="GO" id="GO:0030091">
    <property type="term" value="P:protein repair"/>
    <property type="evidence" value="ECO:0007669"/>
    <property type="project" value="UniProtKB-UniRule"/>
</dbReference>
<comment type="catalytic activity">
    <reaction evidence="7">
        <text>[protein]-L-isoaspartate + S-adenosyl-L-methionine = [protein]-L-isoaspartate alpha-methyl ester + S-adenosyl-L-homocysteine</text>
        <dbReference type="Rhea" id="RHEA:12705"/>
        <dbReference type="Rhea" id="RHEA-COMP:12143"/>
        <dbReference type="Rhea" id="RHEA-COMP:12144"/>
        <dbReference type="ChEBI" id="CHEBI:57856"/>
        <dbReference type="ChEBI" id="CHEBI:59789"/>
        <dbReference type="ChEBI" id="CHEBI:90596"/>
        <dbReference type="ChEBI" id="CHEBI:90598"/>
        <dbReference type="EC" id="2.1.1.77"/>
    </reaction>
</comment>
<dbReference type="PROSITE" id="PS01279">
    <property type="entry name" value="PCMT"/>
    <property type="match status" value="1"/>
</dbReference>
<gene>
    <name evidence="7" type="primary">pcm</name>
    <name evidence="8" type="ORF">SAMN04488044_0548</name>
</gene>
<dbReference type="NCBIfam" id="TIGR00080">
    <property type="entry name" value="pimt"/>
    <property type="match status" value="1"/>
</dbReference>
<dbReference type="EMBL" id="FQWM01000001">
    <property type="protein sequence ID" value="SHG35613.1"/>
    <property type="molecule type" value="Genomic_DNA"/>
</dbReference>
<dbReference type="NCBIfam" id="NF001453">
    <property type="entry name" value="PRK00312.1"/>
    <property type="match status" value="1"/>
</dbReference>
<dbReference type="InterPro" id="IPR029063">
    <property type="entry name" value="SAM-dependent_MTases_sf"/>
</dbReference>
<dbReference type="RefSeq" id="WP_072790175.1">
    <property type="nucleotide sequence ID" value="NZ_FQWM01000001.1"/>
</dbReference>
<evidence type="ECO:0000256" key="7">
    <source>
        <dbReference type="HAMAP-Rule" id="MF_00090"/>
    </source>
</evidence>
<evidence type="ECO:0000256" key="3">
    <source>
        <dbReference type="ARBA" id="ARBA00022490"/>
    </source>
</evidence>
<dbReference type="InterPro" id="IPR000682">
    <property type="entry name" value="PCMT"/>
</dbReference>
<proteinExistence type="inferred from homology"/>
<dbReference type="CDD" id="cd02440">
    <property type="entry name" value="AdoMet_MTases"/>
    <property type="match status" value="1"/>
</dbReference>
<dbReference type="PANTHER" id="PTHR11579">
    <property type="entry name" value="PROTEIN-L-ISOASPARTATE O-METHYLTRANSFERASE"/>
    <property type="match status" value="1"/>
</dbReference>
<feature type="active site" evidence="7">
    <location>
        <position position="62"/>
    </location>
</feature>
<evidence type="ECO:0000256" key="2">
    <source>
        <dbReference type="ARBA" id="ARBA00005369"/>
    </source>
</evidence>
<dbReference type="Pfam" id="PF01135">
    <property type="entry name" value="PCMT"/>
    <property type="match status" value="1"/>
</dbReference>
<keyword evidence="6 7" id="KW-0949">S-adenosyl-L-methionine</keyword>
<organism evidence="8 9">
    <name type="scientific">Cognatishimia maritima</name>
    <dbReference type="NCBI Taxonomy" id="870908"/>
    <lineage>
        <taxon>Bacteria</taxon>
        <taxon>Pseudomonadati</taxon>
        <taxon>Pseudomonadota</taxon>
        <taxon>Alphaproteobacteria</taxon>
        <taxon>Rhodobacterales</taxon>
        <taxon>Paracoccaceae</taxon>
        <taxon>Cognatishimia</taxon>
    </lineage>
</organism>
<keyword evidence="3 7" id="KW-0963">Cytoplasm</keyword>
<dbReference type="GO" id="GO:0004719">
    <property type="term" value="F:protein-L-isoaspartate (D-aspartate) O-methyltransferase activity"/>
    <property type="evidence" value="ECO:0007669"/>
    <property type="project" value="UniProtKB-UniRule"/>
</dbReference>
<dbReference type="GO" id="GO:0005737">
    <property type="term" value="C:cytoplasm"/>
    <property type="evidence" value="ECO:0007669"/>
    <property type="project" value="UniProtKB-SubCell"/>
</dbReference>
<keyword evidence="5 7" id="KW-0808">Transferase</keyword>
<dbReference type="EC" id="2.1.1.77" evidence="7"/>
<comment type="function">
    <text evidence="7">Catalyzes the methyl esterification of L-isoaspartyl residues in peptides and proteins that result from spontaneous decomposition of normal L-aspartyl and L-asparaginyl residues. It plays a role in the repair and/or degradation of damaged proteins.</text>
</comment>
<name>A0A1M5J6J4_9RHOB</name>
<comment type="similarity">
    <text evidence="2 7">Belongs to the methyltransferase superfamily. L-isoaspartyl/D-aspartyl protein methyltransferase family.</text>
</comment>
<dbReference type="Proteomes" id="UP000184211">
    <property type="component" value="Unassembled WGS sequence"/>
</dbReference>
<dbReference type="GO" id="GO:0032259">
    <property type="term" value="P:methylation"/>
    <property type="evidence" value="ECO:0007669"/>
    <property type="project" value="UniProtKB-KW"/>
</dbReference>
<dbReference type="PANTHER" id="PTHR11579:SF0">
    <property type="entry name" value="PROTEIN-L-ISOASPARTATE(D-ASPARTATE) O-METHYLTRANSFERASE"/>
    <property type="match status" value="1"/>
</dbReference>
<dbReference type="FunFam" id="3.40.50.150:FF:000010">
    <property type="entry name" value="Protein-L-isoaspartate O-methyltransferase"/>
    <property type="match status" value="1"/>
</dbReference>
<evidence type="ECO:0000313" key="9">
    <source>
        <dbReference type="Proteomes" id="UP000184211"/>
    </source>
</evidence>
<dbReference type="OrthoDB" id="9810066at2"/>
<evidence type="ECO:0000313" key="8">
    <source>
        <dbReference type="EMBL" id="SHG35613.1"/>
    </source>
</evidence>
<dbReference type="SUPFAM" id="SSF53335">
    <property type="entry name" value="S-adenosyl-L-methionine-dependent methyltransferases"/>
    <property type="match status" value="1"/>
</dbReference>
<keyword evidence="9" id="KW-1185">Reference proteome</keyword>
<sequence>MTEPLAERKMQFMYALRSKGVTDKAVLTAMEKIDRGLFVKGLFADRAYEDTPLPIACGQTISQPSVVGLMTQALNVNPRDKVLEVGTGSGYQAAILSQLARRVYTVERHRRLMTEAQQIFQELDLANVTALAADGSFGLPEQAPFDRIIVTAAAEDAPGPLLAQLKVGGIMVLPVGQSDAVQSMIKVVRTDDGYDYQEIRPVRFVPLVEGMARDN</sequence>
<evidence type="ECO:0000256" key="6">
    <source>
        <dbReference type="ARBA" id="ARBA00022691"/>
    </source>
</evidence>
<evidence type="ECO:0000256" key="1">
    <source>
        <dbReference type="ARBA" id="ARBA00004496"/>
    </source>
</evidence>
<evidence type="ECO:0000256" key="5">
    <source>
        <dbReference type="ARBA" id="ARBA00022679"/>
    </source>
</evidence>